<feature type="compositionally biased region" description="Low complexity" evidence="1">
    <location>
        <begin position="131"/>
        <end position="144"/>
    </location>
</feature>
<dbReference type="AlphaFoldDB" id="A0A147F4S0"/>
<reference evidence="2 3" key="1">
    <citation type="journal article" date="2016" name="Front. Microbiol.">
        <title>Genomic Resource of Rice Seed Associated Bacteria.</title>
        <authorList>
            <person name="Midha S."/>
            <person name="Bansal K."/>
            <person name="Sharma S."/>
            <person name="Kumar N."/>
            <person name="Patil P.P."/>
            <person name="Chaudhry V."/>
            <person name="Patil P.B."/>
        </authorList>
    </citation>
    <scope>NUCLEOTIDE SEQUENCE [LARGE SCALE GENOMIC DNA]</scope>
    <source>
        <strain evidence="2 3">RSA3</strain>
    </source>
</reference>
<evidence type="ECO:0000313" key="2">
    <source>
        <dbReference type="EMBL" id="KTS09056.1"/>
    </source>
</evidence>
<protein>
    <submittedName>
        <fullName evidence="2">Uncharacterized protein</fullName>
    </submittedName>
</protein>
<dbReference type="Proteomes" id="UP000072189">
    <property type="component" value="Unassembled WGS sequence"/>
</dbReference>
<dbReference type="EMBL" id="LDRV01000093">
    <property type="protein sequence ID" value="KTS09056.1"/>
    <property type="molecule type" value="Genomic_DNA"/>
</dbReference>
<evidence type="ECO:0000256" key="1">
    <source>
        <dbReference type="SAM" id="MobiDB-lite"/>
    </source>
</evidence>
<feature type="region of interest" description="Disordered" evidence="1">
    <location>
        <begin position="117"/>
        <end position="197"/>
    </location>
</feature>
<proteinExistence type="predicted"/>
<dbReference type="PATRIC" id="fig|2033.7.peg.3685"/>
<comment type="caution">
    <text evidence="2">The sequence shown here is derived from an EMBL/GenBank/DDBJ whole genome shotgun (WGS) entry which is preliminary data.</text>
</comment>
<organism evidence="2 3">
    <name type="scientific">Microbacterium testaceum</name>
    <name type="common">Aureobacterium testaceum</name>
    <name type="synonym">Brevibacterium testaceum</name>
    <dbReference type="NCBI Taxonomy" id="2033"/>
    <lineage>
        <taxon>Bacteria</taxon>
        <taxon>Bacillati</taxon>
        <taxon>Actinomycetota</taxon>
        <taxon>Actinomycetes</taxon>
        <taxon>Micrococcales</taxon>
        <taxon>Microbacteriaceae</taxon>
        <taxon>Microbacterium</taxon>
    </lineage>
</organism>
<feature type="compositionally biased region" description="Basic and acidic residues" evidence="1">
    <location>
        <begin position="117"/>
        <end position="130"/>
    </location>
</feature>
<gene>
    <name evidence="2" type="ORF">RSA3_14240</name>
</gene>
<evidence type="ECO:0000313" key="3">
    <source>
        <dbReference type="Proteomes" id="UP000072189"/>
    </source>
</evidence>
<accession>A0A147F4S0</accession>
<sequence>MTPEGYSREELLSLPPAVRLTEISLRLYADDHGREKVNQRLMLANFYPLDEEMTERTIDEHLLSLDDAGCLVLFDVDGSTFFALTDWPTVDRAKPSRFPAPPLANDSRMPRDLFVARERESEREGERGSESKSGPARSPRDTTSPPSPFCHAHRSTGGTDEPCRGCGRARLQRKVWDDEQIAARQRPEEAHDDDEPF</sequence>
<name>A0A147F4S0_MICTE</name>